<evidence type="ECO:0000256" key="2">
    <source>
        <dbReference type="ARBA" id="ARBA00022448"/>
    </source>
</evidence>
<evidence type="ECO:0000256" key="11">
    <source>
        <dbReference type="RuleBase" id="RU003357"/>
    </source>
</evidence>
<dbReference type="NCBIfam" id="TIGR04056">
    <property type="entry name" value="OMP_RagA_SusC"/>
    <property type="match status" value="1"/>
</dbReference>
<proteinExistence type="inferred from homology"/>
<comment type="caution">
    <text evidence="15">The sequence shown here is derived from an EMBL/GenBank/DDBJ whole genome shotgun (WGS) entry which is preliminary data.</text>
</comment>
<feature type="signal peptide" evidence="12">
    <location>
        <begin position="1"/>
        <end position="21"/>
    </location>
</feature>
<dbReference type="RefSeq" id="WP_330106775.1">
    <property type="nucleotide sequence ID" value="NZ_JAZDQT010000001.1"/>
</dbReference>
<comment type="subcellular location">
    <subcellularLocation>
        <location evidence="1 10">Cell outer membrane</location>
        <topology evidence="1 10">Multi-pass membrane protein</topology>
    </subcellularLocation>
</comment>
<evidence type="ECO:0000256" key="1">
    <source>
        <dbReference type="ARBA" id="ARBA00004571"/>
    </source>
</evidence>
<keyword evidence="16" id="KW-1185">Reference proteome</keyword>
<evidence type="ECO:0000256" key="10">
    <source>
        <dbReference type="PROSITE-ProRule" id="PRU01360"/>
    </source>
</evidence>
<protein>
    <submittedName>
        <fullName evidence="15">TonB-dependent receptor</fullName>
    </submittedName>
</protein>
<dbReference type="PROSITE" id="PS52016">
    <property type="entry name" value="TONB_DEPENDENT_REC_3"/>
    <property type="match status" value="1"/>
</dbReference>
<dbReference type="InterPro" id="IPR039426">
    <property type="entry name" value="TonB-dep_rcpt-like"/>
</dbReference>
<dbReference type="EMBL" id="JAZDQT010000001">
    <property type="protein sequence ID" value="MEE1944402.1"/>
    <property type="molecule type" value="Genomic_DNA"/>
</dbReference>
<keyword evidence="4 10" id="KW-0812">Transmembrane</keyword>
<dbReference type="Pfam" id="PF00593">
    <property type="entry name" value="TonB_dep_Rec_b-barrel"/>
    <property type="match status" value="1"/>
</dbReference>
<feature type="domain" description="TonB-dependent receptor plug" evidence="14">
    <location>
        <begin position="117"/>
        <end position="235"/>
    </location>
</feature>
<evidence type="ECO:0000256" key="8">
    <source>
        <dbReference type="ARBA" id="ARBA00023170"/>
    </source>
</evidence>
<evidence type="ECO:0000256" key="3">
    <source>
        <dbReference type="ARBA" id="ARBA00022452"/>
    </source>
</evidence>
<dbReference type="InterPro" id="IPR023997">
    <property type="entry name" value="TonB-dep_OMP_SusC/RagA_CS"/>
</dbReference>
<evidence type="ECO:0000313" key="16">
    <source>
        <dbReference type="Proteomes" id="UP001336835"/>
    </source>
</evidence>
<keyword evidence="2 10" id="KW-0813">Transport</keyword>
<feature type="chain" id="PRO_5047220673" evidence="12">
    <location>
        <begin position="22"/>
        <end position="1011"/>
    </location>
</feature>
<evidence type="ECO:0000256" key="4">
    <source>
        <dbReference type="ARBA" id="ARBA00022692"/>
    </source>
</evidence>
<keyword evidence="8 15" id="KW-0675">Receptor</keyword>
<dbReference type="SUPFAM" id="SSF56935">
    <property type="entry name" value="Porins"/>
    <property type="match status" value="1"/>
</dbReference>
<evidence type="ECO:0000256" key="12">
    <source>
        <dbReference type="SAM" id="SignalP"/>
    </source>
</evidence>
<gene>
    <name evidence="15" type="ORF">VRU48_04735</name>
</gene>
<evidence type="ECO:0000313" key="15">
    <source>
        <dbReference type="EMBL" id="MEE1944402.1"/>
    </source>
</evidence>
<evidence type="ECO:0000259" key="13">
    <source>
        <dbReference type="Pfam" id="PF00593"/>
    </source>
</evidence>
<dbReference type="InterPro" id="IPR012910">
    <property type="entry name" value="Plug_dom"/>
</dbReference>
<accession>A0ABU7I4K8</accession>
<evidence type="ECO:0000256" key="6">
    <source>
        <dbReference type="ARBA" id="ARBA00023077"/>
    </source>
</evidence>
<name>A0ABU7I4K8_9SPHI</name>
<dbReference type="SUPFAM" id="SSF49464">
    <property type="entry name" value="Carboxypeptidase regulatory domain-like"/>
    <property type="match status" value="1"/>
</dbReference>
<dbReference type="PANTHER" id="PTHR30069">
    <property type="entry name" value="TONB-DEPENDENT OUTER MEMBRANE RECEPTOR"/>
    <property type="match status" value="1"/>
</dbReference>
<keyword evidence="7 10" id="KW-0472">Membrane</keyword>
<keyword evidence="9 10" id="KW-0998">Cell outer membrane</keyword>
<dbReference type="Gene3D" id="2.60.40.1120">
    <property type="entry name" value="Carboxypeptidase-like, regulatory domain"/>
    <property type="match status" value="1"/>
</dbReference>
<dbReference type="Gene3D" id="2.40.170.20">
    <property type="entry name" value="TonB-dependent receptor, beta-barrel domain"/>
    <property type="match status" value="1"/>
</dbReference>
<dbReference type="Pfam" id="PF13715">
    <property type="entry name" value="CarbopepD_reg_2"/>
    <property type="match status" value="1"/>
</dbReference>
<evidence type="ECO:0000256" key="5">
    <source>
        <dbReference type="ARBA" id="ARBA00022729"/>
    </source>
</evidence>
<dbReference type="InterPro" id="IPR037066">
    <property type="entry name" value="Plug_dom_sf"/>
</dbReference>
<dbReference type="NCBIfam" id="TIGR04057">
    <property type="entry name" value="SusC_RagA_signa"/>
    <property type="match status" value="1"/>
</dbReference>
<reference evidence="15 16" key="1">
    <citation type="submission" date="2024-01" db="EMBL/GenBank/DDBJ databases">
        <title>Pedobacter sp. nov., isolated from fresh soil.</title>
        <authorList>
            <person name="Le N.T.T."/>
        </authorList>
    </citation>
    <scope>NUCLEOTIDE SEQUENCE [LARGE SCALE GENOMIC DNA]</scope>
    <source>
        <strain evidence="15 16">KR3-3</strain>
    </source>
</reference>
<dbReference type="InterPro" id="IPR036942">
    <property type="entry name" value="Beta-barrel_TonB_sf"/>
</dbReference>
<sequence>MKRTLLSLIVLSLLTIGTVLAQGSRTITGKVTGADDGLPIPSASVRITGTAIATQTNSDGTYSIVAPATAKSIEFSFVGMGTITETIGTRTVINVKLASNTNLEEVVVTGFGLRQAKKDITGSTSTISGKDIENMPVQSVDRAMQGRLAGVQVSSSSGIPGAAINVRIRGVGSINAGNSPLYVIDGVQVNAGDLTRATTSANALSALNPDDIESLTVLKDASSAAIYGASGASGVVIITTKRGKAGKTQFGFNTYVGYNDLISKPKLLTSPQWIQLSLEAYANRYGATSTQYTNFYNTYVTPFGSIDNVPTYDWVGAVSQKGLTQNYELTARGGNEKTRFYVGGGYNSQKGQVIGTDFSRGNVRVNLDHEASKKIDFSTSLNLSTISQNTTSSAGAFANVSRTAQLQSPNNPIYNPDGTYNTILPGAYDGYNVVQLVKFNQQKATSNQFTGNGAGRYHFTDALVFRSSWGVDYIDIAENRFWDPRFGDGRSTNGDALAANTRNVNFQTDQTLNYNNSFGGKHNLNAILGFNYRSEVYTTTTAESQGFPSYQFTQVSSGSTPITTGGSYTTFRTAGYFLKADYNYESKYYLSGTVRYDGSSRFGSNNRFGWFPAGAVSYRISQEDFMKGVSFVSDLKLRASYGTTGNQAIGNFDSRALYSKSGDYISGTALAAGLAPSNLANVNLAWEKATTLDVAMEFSLFKDRVSGTIGYYNRINSNLLLAQPLPLTSGFSSINQNVGKMRNRGFEFELSTMNIKTKDFTWRTDANIALNRNKILNLIDGQTLLGGSFATAVGRPISSVYTYRSAGVNPADGRAMWYDGNGNITYTQNASTDRTYIGDLNPKYTGGLTNTFTYKGISLSTFFQFSYGNLVLNQDKTFFERSGSTVDRNQYATNLDRWTTPGQFTGIPKPYFGGTVLNISGINHSSSYAISDRFYEDGSYIRLKSVSVGYDLPKSWLSAVKLRSVKVYAQGINLWTITKYQGVDPEFVNASGDFGQYPQFKNFTFGINVGF</sequence>
<comment type="similarity">
    <text evidence="10 11">Belongs to the TonB-dependent receptor family.</text>
</comment>
<dbReference type="InterPro" id="IPR008969">
    <property type="entry name" value="CarboxyPept-like_regulatory"/>
</dbReference>
<feature type="domain" description="TonB-dependent receptor-like beta-barrel" evidence="13">
    <location>
        <begin position="489"/>
        <end position="973"/>
    </location>
</feature>
<organism evidence="15 16">
    <name type="scientific">Pedobacter albus</name>
    <dbReference type="NCBI Taxonomy" id="3113905"/>
    <lineage>
        <taxon>Bacteria</taxon>
        <taxon>Pseudomonadati</taxon>
        <taxon>Bacteroidota</taxon>
        <taxon>Sphingobacteriia</taxon>
        <taxon>Sphingobacteriales</taxon>
        <taxon>Sphingobacteriaceae</taxon>
        <taxon>Pedobacter</taxon>
    </lineage>
</organism>
<evidence type="ECO:0000256" key="7">
    <source>
        <dbReference type="ARBA" id="ARBA00023136"/>
    </source>
</evidence>
<evidence type="ECO:0000259" key="14">
    <source>
        <dbReference type="Pfam" id="PF07715"/>
    </source>
</evidence>
<dbReference type="Gene3D" id="2.170.130.10">
    <property type="entry name" value="TonB-dependent receptor, plug domain"/>
    <property type="match status" value="1"/>
</dbReference>
<keyword evidence="5 12" id="KW-0732">Signal</keyword>
<dbReference type="InterPro" id="IPR023996">
    <property type="entry name" value="TonB-dep_OMP_SusC/RagA"/>
</dbReference>
<evidence type="ECO:0000256" key="9">
    <source>
        <dbReference type="ARBA" id="ARBA00023237"/>
    </source>
</evidence>
<dbReference type="Pfam" id="PF07715">
    <property type="entry name" value="Plug"/>
    <property type="match status" value="1"/>
</dbReference>
<dbReference type="Proteomes" id="UP001336835">
    <property type="component" value="Unassembled WGS sequence"/>
</dbReference>
<keyword evidence="6 11" id="KW-0798">TonB box</keyword>
<dbReference type="PANTHER" id="PTHR30069:SF29">
    <property type="entry name" value="HEMOGLOBIN AND HEMOGLOBIN-HAPTOGLOBIN-BINDING PROTEIN 1-RELATED"/>
    <property type="match status" value="1"/>
</dbReference>
<keyword evidence="3 10" id="KW-1134">Transmembrane beta strand</keyword>
<dbReference type="InterPro" id="IPR000531">
    <property type="entry name" value="Beta-barrel_TonB"/>
</dbReference>